<dbReference type="PANTHER" id="PTHR12110:SF48">
    <property type="entry name" value="BLL3656 PROTEIN"/>
    <property type="match status" value="1"/>
</dbReference>
<dbReference type="Proteomes" id="UP000245202">
    <property type="component" value="Unassembled WGS sequence"/>
</dbReference>
<keyword evidence="3" id="KW-1185">Reference proteome</keyword>
<keyword evidence="2" id="KW-0413">Isomerase</keyword>
<dbReference type="GO" id="GO:0016853">
    <property type="term" value="F:isomerase activity"/>
    <property type="evidence" value="ECO:0007669"/>
    <property type="project" value="UniProtKB-KW"/>
</dbReference>
<sequence length="283" mass="31467">MTELNGIFPFQTALNTSTLFPYNLDILQQIELVAEAGYDGIELWIKDVKAYVDSGEKLSSLRRELDRLKLAPVNAIAFFKWCDQDLQTRKEGLRQAEEEMEMLAAIGCPAIAAPPFGDVSHLDAAAIAEYFSDLKAIGRKAGVEPYLEFWGRAEYLSTLEQAKQIVDLQPMSKMLIDPFHMYTGGSNHELLGSLTADQIGIVHVNDYPGEPSRLIINDEERLFPGEGIAPTKHIATTLHRIGYRGYLSLELFKKSYAGRSALETAKYGLNSIKTAYSVNAINS</sequence>
<name>A0A2R5ET53_9BACL</name>
<evidence type="ECO:0000313" key="3">
    <source>
        <dbReference type="Proteomes" id="UP000245202"/>
    </source>
</evidence>
<dbReference type="RefSeq" id="WP_108993190.1">
    <property type="nucleotide sequence ID" value="NZ_BDQX01000159.1"/>
</dbReference>
<dbReference type="EMBL" id="BDQX01000159">
    <property type="protein sequence ID" value="GBG08218.1"/>
    <property type="molecule type" value="Genomic_DNA"/>
</dbReference>
<dbReference type="PANTHER" id="PTHR12110">
    <property type="entry name" value="HYDROXYPYRUVATE ISOMERASE"/>
    <property type="match status" value="1"/>
</dbReference>
<proteinExistence type="predicted"/>
<dbReference type="InterPro" id="IPR036237">
    <property type="entry name" value="Xyl_isomerase-like_sf"/>
</dbReference>
<dbReference type="SUPFAM" id="SSF51658">
    <property type="entry name" value="Xylose isomerase-like"/>
    <property type="match status" value="1"/>
</dbReference>
<gene>
    <name evidence="2" type="ORF">PAT3040_02790</name>
</gene>
<evidence type="ECO:0000313" key="2">
    <source>
        <dbReference type="EMBL" id="GBG08218.1"/>
    </source>
</evidence>
<dbReference type="AlphaFoldDB" id="A0A2R5ET53"/>
<evidence type="ECO:0000259" key="1">
    <source>
        <dbReference type="Pfam" id="PF01261"/>
    </source>
</evidence>
<organism evidence="2 3">
    <name type="scientific">Paenibacillus agaridevorans</name>
    <dbReference type="NCBI Taxonomy" id="171404"/>
    <lineage>
        <taxon>Bacteria</taxon>
        <taxon>Bacillati</taxon>
        <taxon>Bacillota</taxon>
        <taxon>Bacilli</taxon>
        <taxon>Bacillales</taxon>
        <taxon>Paenibacillaceae</taxon>
        <taxon>Paenibacillus</taxon>
    </lineage>
</organism>
<reference evidence="2 3" key="1">
    <citation type="submission" date="2017-08" db="EMBL/GenBank/DDBJ databases">
        <title>Substantial Increase in Enzyme Production by Combined Drug-Resistance Mutations in Paenibacillus agaridevorans.</title>
        <authorList>
            <person name="Tanaka Y."/>
            <person name="Funane K."/>
            <person name="Hosaka T."/>
            <person name="Shiwa Y."/>
            <person name="Fujita N."/>
            <person name="Miyazaki T."/>
            <person name="Yoshikawa H."/>
            <person name="Murakami K."/>
            <person name="Kasahara K."/>
            <person name="Inaoka T."/>
            <person name="Hiraga Y."/>
            <person name="Ochi K."/>
        </authorList>
    </citation>
    <scope>NUCLEOTIDE SEQUENCE [LARGE SCALE GENOMIC DNA]</scope>
    <source>
        <strain evidence="2 3">T-3040</strain>
    </source>
</reference>
<dbReference type="Gene3D" id="3.20.20.150">
    <property type="entry name" value="Divalent-metal-dependent TIM barrel enzymes"/>
    <property type="match status" value="1"/>
</dbReference>
<comment type="caution">
    <text evidence="2">The sequence shown here is derived from an EMBL/GenBank/DDBJ whole genome shotgun (WGS) entry which is preliminary data.</text>
</comment>
<dbReference type="InterPro" id="IPR050312">
    <property type="entry name" value="IolE/XylAMocC-like"/>
</dbReference>
<accession>A0A2R5ET53</accession>
<dbReference type="Pfam" id="PF01261">
    <property type="entry name" value="AP_endonuc_2"/>
    <property type="match status" value="1"/>
</dbReference>
<protein>
    <submittedName>
        <fullName evidence="2">Sugar phosphate isomerase/epimerase</fullName>
    </submittedName>
</protein>
<feature type="domain" description="Xylose isomerase-like TIM barrel" evidence="1">
    <location>
        <begin position="30"/>
        <end position="270"/>
    </location>
</feature>
<dbReference type="InterPro" id="IPR013022">
    <property type="entry name" value="Xyl_isomerase-like_TIM-brl"/>
</dbReference>